<dbReference type="SUPFAM" id="SSF46785">
    <property type="entry name" value="Winged helix' DNA-binding domain"/>
    <property type="match status" value="1"/>
</dbReference>
<evidence type="ECO:0000256" key="1">
    <source>
        <dbReference type="ARBA" id="ARBA00009437"/>
    </source>
</evidence>
<dbReference type="SUPFAM" id="SSF53850">
    <property type="entry name" value="Periplasmic binding protein-like II"/>
    <property type="match status" value="1"/>
</dbReference>
<accession>A0A0H4A447</accession>
<feature type="domain" description="HTH lysR-type" evidence="6">
    <location>
        <begin position="1"/>
        <end position="58"/>
    </location>
</feature>
<dbReference type="PROSITE" id="PS50931">
    <property type="entry name" value="HTH_LYSR"/>
    <property type="match status" value="1"/>
</dbReference>
<dbReference type="PRINTS" id="PR00039">
    <property type="entry name" value="HTHLYSR"/>
</dbReference>
<name>A0A0H4A447_9VIBR</name>
<evidence type="ECO:0000256" key="3">
    <source>
        <dbReference type="ARBA" id="ARBA00023125"/>
    </source>
</evidence>
<keyword evidence="4" id="KW-0804">Transcription</keyword>
<evidence type="ECO:0000259" key="6">
    <source>
        <dbReference type="PROSITE" id="PS50931"/>
    </source>
</evidence>
<dbReference type="Pfam" id="PF00126">
    <property type="entry name" value="HTH_1"/>
    <property type="match status" value="1"/>
</dbReference>
<evidence type="ECO:0000256" key="5">
    <source>
        <dbReference type="SAM" id="Coils"/>
    </source>
</evidence>
<evidence type="ECO:0000256" key="2">
    <source>
        <dbReference type="ARBA" id="ARBA00023015"/>
    </source>
</evidence>
<dbReference type="PANTHER" id="PTHR30537">
    <property type="entry name" value="HTH-TYPE TRANSCRIPTIONAL REGULATOR"/>
    <property type="match status" value="1"/>
</dbReference>
<organism evidence="7">
    <name type="scientific">Vibrio sp. FF_307</name>
    <dbReference type="NCBI Taxonomy" id="1652834"/>
    <lineage>
        <taxon>Bacteria</taxon>
        <taxon>Pseudomonadati</taxon>
        <taxon>Pseudomonadota</taxon>
        <taxon>Gammaproteobacteria</taxon>
        <taxon>Vibrionales</taxon>
        <taxon>Vibrionaceae</taxon>
        <taxon>Vibrio</taxon>
    </lineage>
</organism>
<dbReference type="EMBL" id="KP795701">
    <property type="protein sequence ID" value="AKN40631.1"/>
    <property type="molecule type" value="Genomic_DNA"/>
</dbReference>
<dbReference type="AlphaFoldDB" id="A0A0H4A447"/>
<evidence type="ECO:0000256" key="4">
    <source>
        <dbReference type="ARBA" id="ARBA00023163"/>
    </source>
</evidence>
<reference evidence="7" key="1">
    <citation type="journal article" date="2015" name="MBio">
        <title>Eco-Evolutionary Dynamics of Episomes among Ecologically Cohesive Bacterial Populations.</title>
        <authorList>
            <person name="Xue H."/>
            <person name="Cordero O.X."/>
            <person name="Camas F.M."/>
            <person name="Trimble W."/>
            <person name="Meyer F."/>
            <person name="Guglielmini J."/>
            <person name="Rocha E.P."/>
            <person name="Polz M.F."/>
        </authorList>
    </citation>
    <scope>NUCLEOTIDE SEQUENCE</scope>
    <source>
        <strain evidence="7">FF_307</strain>
    </source>
</reference>
<keyword evidence="3" id="KW-0238">DNA-binding</keyword>
<dbReference type="InterPro" id="IPR036390">
    <property type="entry name" value="WH_DNA-bd_sf"/>
</dbReference>
<sequence>MNLTHIETFLKVAQSKNFSAAAEQLNVSKGLVSRHIKSLESELTCTLFHRTTRSVTLTEAGRELLETAQKIEELTQKASKNIQDLLQEDRGDIRFTAPSSLGNQLCTKMLPEYSKHYPNVKINLELTTDVKDVEFGEFDVALRANENLPDNLIAKSFGTMKNILVASPDWLTRNVIMTPDDILNVECIQNSLNPNWNHWSLFSNDNQKAVIRSQGKYSCSSYDGIKALAAASMGLANLPLPVVEELLDSGLLTRVLPEWYSLQHPFYLVYARQRFYPQKLRDFIDIVLMWRDENSRWFVR</sequence>
<dbReference type="Gene3D" id="3.40.190.290">
    <property type="match status" value="1"/>
</dbReference>
<dbReference type="GO" id="GO:0003700">
    <property type="term" value="F:DNA-binding transcription factor activity"/>
    <property type="evidence" value="ECO:0007669"/>
    <property type="project" value="InterPro"/>
</dbReference>
<proteinExistence type="inferred from homology"/>
<evidence type="ECO:0000313" key="7">
    <source>
        <dbReference type="EMBL" id="AKN40631.1"/>
    </source>
</evidence>
<dbReference type="PANTHER" id="PTHR30537:SF5">
    <property type="entry name" value="HTH-TYPE TRANSCRIPTIONAL ACTIVATOR TTDR-RELATED"/>
    <property type="match status" value="1"/>
</dbReference>
<feature type="coiled-coil region" evidence="5">
    <location>
        <begin position="57"/>
        <end position="88"/>
    </location>
</feature>
<dbReference type="Pfam" id="PF03466">
    <property type="entry name" value="LysR_substrate"/>
    <property type="match status" value="1"/>
</dbReference>
<dbReference type="Gene3D" id="1.10.10.10">
    <property type="entry name" value="Winged helix-like DNA-binding domain superfamily/Winged helix DNA-binding domain"/>
    <property type="match status" value="1"/>
</dbReference>
<dbReference type="InterPro" id="IPR036388">
    <property type="entry name" value="WH-like_DNA-bd_sf"/>
</dbReference>
<protein>
    <submittedName>
        <fullName evidence="7">Transcriptional regulator</fullName>
    </submittedName>
</protein>
<dbReference type="InterPro" id="IPR058163">
    <property type="entry name" value="LysR-type_TF_proteobact-type"/>
</dbReference>
<keyword evidence="2" id="KW-0805">Transcription regulation</keyword>
<dbReference type="CDD" id="cd08422">
    <property type="entry name" value="PBP2_CrgA_like"/>
    <property type="match status" value="1"/>
</dbReference>
<dbReference type="FunFam" id="1.10.10.10:FF:000001">
    <property type="entry name" value="LysR family transcriptional regulator"/>
    <property type="match status" value="1"/>
</dbReference>
<comment type="similarity">
    <text evidence="1">Belongs to the LysR transcriptional regulatory family.</text>
</comment>
<dbReference type="GO" id="GO:0043565">
    <property type="term" value="F:sequence-specific DNA binding"/>
    <property type="evidence" value="ECO:0007669"/>
    <property type="project" value="TreeGrafter"/>
</dbReference>
<keyword evidence="5" id="KW-0175">Coiled coil</keyword>
<dbReference type="GO" id="GO:0006351">
    <property type="term" value="P:DNA-templated transcription"/>
    <property type="evidence" value="ECO:0007669"/>
    <property type="project" value="TreeGrafter"/>
</dbReference>
<dbReference type="InterPro" id="IPR005119">
    <property type="entry name" value="LysR_subst-bd"/>
</dbReference>
<dbReference type="InterPro" id="IPR000847">
    <property type="entry name" value="LysR_HTH_N"/>
</dbReference>